<dbReference type="PANTHER" id="PTHR47843">
    <property type="entry name" value="BTB DOMAIN-CONTAINING PROTEIN-RELATED"/>
    <property type="match status" value="1"/>
</dbReference>
<dbReference type="PROSITE" id="PS50097">
    <property type="entry name" value="BTB"/>
    <property type="match status" value="1"/>
</dbReference>
<dbReference type="EMBL" id="JAQQWE010000007">
    <property type="protein sequence ID" value="KAK7946354.1"/>
    <property type="molecule type" value="Genomic_DNA"/>
</dbReference>
<dbReference type="Proteomes" id="UP001391051">
    <property type="component" value="Unassembled WGS sequence"/>
</dbReference>
<dbReference type="Pfam" id="PF00651">
    <property type="entry name" value="BTB"/>
    <property type="match status" value="1"/>
</dbReference>
<evidence type="ECO:0000259" key="1">
    <source>
        <dbReference type="PROSITE" id="PS50097"/>
    </source>
</evidence>
<gene>
    <name evidence="2" type="ORF">PG986_010675</name>
</gene>
<dbReference type="SMART" id="SM00225">
    <property type="entry name" value="BTB"/>
    <property type="match status" value="1"/>
</dbReference>
<dbReference type="RefSeq" id="XP_066696388.1">
    <property type="nucleotide sequence ID" value="XM_066846897.1"/>
</dbReference>
<sequence>MASTSKFDSVEEYLKSGHMSDVKVTCGSRTWNLHKIILCRSPFFEKAFTGDFKEAHQNQMTLHDTEPQDVHGVIFYLYTGIISSDLEKDNSIQAYIQMFELGDFFDIKDLRQHAVKRLTIKLADVARSVIDLVIRGNSHSGVPAEQFNDFSRLAQVAYSTDSQTYEPLRQLFLVFFARLP</sequence>
<evidence type="ECO:0000313" key="3">
    <source>
        <dbReference type="Proteomes" id="UP001391051"/>
    </source>
</evidence>
<proteinExistence type="predicted"/>
<dbReference type="CDD" id="cd18186">
    <property type="entry name" value="BTB_POZ_ZBTB_KLHL-like"/>
    <property type="match status" value="1"/>
</dbReference>
<accession>A0ABR1Q2X6</accession>
<dbReference type="SUPFAM" id="SSF54695">
    <property type="entry name" value="POZ domain"/>
    <property type="match status" value="1"/>
</dbReference>
<feature type="domain" description="BTB" evidence="1">
    <location>
        <begin position="20"/>
        <end position="86"/>
    </location>
</feature>
<dbReference type="InterPro" id="IPR011333">
    <property type="entry name" value="SKP1/BTB/POZ_sf"/>
</dbReference>
<evidence type="ECO:0000313" key="2">
    <source>
        <dbReference type="EMBL" id="KAK7946354.1"/>
    </source>
</evidence>
<comment type="caution">
    <text evidence="2">The sequence shown here is derived from an EMBL/GenBank/DDBJ whole genome shotgun (WGS) entry which is preliminary data.</text>
</comment>
<dbReference type="InterPro" id="IPR000210">
    <property type="entry name" value="BTB/POZ_dom"/>
</dbReference>
<protein>
    <recommendedName>
        <fullName evidence="1">BTB domain-containing protein</fullName>
    </recommendedName>
</protein>
<name>A0ABR1Q2X6_9PEZI</name>
<dbReference type="GeneID" id="92079959"/>
<dbReference type="PANTHER" id="PTHR47843:SF5">
    <property type="entry name" value="BTB_POZ DOMAIN PROTEIN"/>
    <property type="match status" value="1"/>
</dbReference>
<keyword evidence="3" id="KW-1185">Reference proteome</keyword>
<dbReference type="Gene3D" id="3.30.710.10">
    <property type="entry name" value="Potassium Channel Kv1.1, Chain A"/>
    <property type="match status" value="1"/>
</dbReference>
<reference evidence="2 3" key="1">
    <citation type="submission" date="2023-01" db="EMBL/GenBank/DDBJ databases">
        <title>Analysis of 21 Apiospora genomes using comparative genomics revels a genus with tremendous synthesis potential of carbohydrate active enzymes and secondary metabolites.</title>
        <authorList>
            <person name="Sorensen T."/>
        </authorList>
    </citation>
    <scope>NUCLEOTIDE SEQUENCE [LARGE SCALE GENOMIC DNA]</scope>
    <source>
        <strain evidence="2 3">CBS 24483</strain>
    </source>
</reference>
<organism evidence="2 3">
    <name type="scientific">Apiospora aurea</name>
    <dbReference type="NCBI Taxonomy" id="335848"/>
    <lineage>
        <taxon>Eukaryota</taxon>
        <taxon>Fungi</taxon>
        <taxon>Dikarya</taxon>
        <taxon>Ascomycota</taxon>
        <taxon>Pezizomycotina</taxon>
        <taxon>Sordariomycetes</taxon>
        <taxon>Xylariomycetidae</taxon>
        <taxon>Amphisphaeriales</taxon>
        <taxon>Apiosporaceae</taxon>
        <taxon>Apiospora</taxon>
    </lineage>
</organism>